<evidence type="ECO:0000259" key="1">
    <source>
        <dbReference type="Pfam" id="PF01261"/>
    </source>
</evidence>
<proteinExistence type="predicted"/>
<dbReference type="InterPro" id="IPR013022">
    <property type="entry name" value="Xyl_isomerase-like_TIM-brl"/>
</dbReference>
<dbReference type="PANTHER" id="PTHR12110:SF41">
    <property type="entry name" value="INOSOSE DEHYDRATASE"/>
    <property type="match status" value="1"/>
</dbReference>
<dbReference type="SUPFAM" id="SSF51658">
    <property type="entry name" value="Xylose isomerase-like"/>
    <property type="match status" value="1"/>
</dbReference>
<evidence type="ECO:0000313" key="3">
    <source>
        <dbReference type="Proteomes" id="UP000238701"/>
    </source>
</evidence>
<dbReference type="AlphaFoldDB" id="A0A2U3L0Z4"/>
<dbReference type="Pfam" id="PF01261">
    <property type="entry name" value="AP_endonuc_2"/>
    <property type="match status" value="1"/>
</dbReference>
<name>A0A2U3L0Z4_9BACT</name>
<protein>
    <submittedName>
        <fullName evidence="2">Xylose isomerase domain protein TIM barrel</fullName>
    </submittedName>
</protein>
<organism evidence="2 3">
    <name type="scientific">Candidatus Sulfotelmatobacter kueseliae</name>
    <dbReference type="NCBI Taxonomy" id="2042962"/>
    <lineage>
        <taxon>Bacteria</taxon>
        <taxon>Pseudomonadati</taxon>
        <taxon>Acidobacteriota</taxon>
        <taxon>Terriglobia</taxon>
        <taxon>Terriglobales</taxon>
        <taxon>Candidatus Korobacteraceae</taxon>
        <taxon>Candidatus Sulfotelmatobacter</taxon>
    </lineage>
</organism>
<dbReference type="InterPro" id="IPR036237">
    <property type="entry name" value="Xyl_isomerase-like_sf"/>
</dbReference>
<dbReference type="Proteomes" id="UP000238701">
    <property type="component" value="Unassembled WGS sequence"/>
</dbReference>
<gene>
    <name evidence="2" type="ORF">SBA1_60013</name>
</gene>
<reference evidence="3" key="1">
    <citation type="submission" date="2018-02" db="EMBL/GenBank/DDBJ databases">
        <authorList>
            <person name="Hausmann B."/>
        </authorList>
    </citation>
    <scope>NUCLEOTIDE SEQUENCE [LARGE SCALE GENOMIC DNA]</scope>
    <source>
        <strain evidence="3">Peat soil MAG SbA1</strain>
    </source>
</reference>
<dbReference type="PANTHER" id="PTHR12110">
    <property type="entry name" value="HYDROXYPYRUVATE ISOMERASE"/>
    <property type="match status" value="1"/>
</dbReference>
<dbReference type="OrthoDB" id="9798407at2"/>
<sequence>MTPITFSRRSFLVLSAMLPWASRGLRFPGLATAGSAPTVDVASNSIPIGLELYSVRDELQKDPFATVRAVAQMGYQVVEFYAPYMEWSEDQTKQMRKLMDDLGIRCYSTHNDEDYFSAKNIERTRDHNLILGSKYVVQAWSDPKPTPDGWKTLASNLNAAAQKLEPAGLKVGYHNHDAEWKPVAGQRPMDILARNTQPAVMLQLDVGTCLEAGADPVAWIRANPGRIRSIHLKDWSPDPNIGYKTLFGEGKADWKGIFRAAESEGGVEYYLIEQEGSRYSELETARRCLEAYRKTHA</sequence>
<accession>A0A2U3L0Z4</accession>
<feature type="domain" description="Xylose isomerase-like TIM barrel" evidence="1">
    <location>
        <begin position="67"/>
        <end position="286"/>
    </location>
</feature>
<evidence type="ECO:0000313" key="2">
    <source>
        <dbReference type="EMBL" id="SPF45459.1"/>
    </source>
</evidence>
<dbReference type="EMBL" id="OMOD01000155">
    <property type="protein sequence ID" value="SPF45459.1"/>
    <property type="molecule type" value="Genomic_DNA"/>
</dbReference>
<keyword evidence="2" id="KW-0413">Isomerase</keyword>
<dbReference type="InterPro" id="IPR050312">
    <property type="entry name" value="IolE/XylAMocC-like"/>
</dbReference>
<dbReference type="GO" id="GO:0016853">
    <property type="term" value="F:isomerase activity"/>
    <property type="evidence" value="ECO:0007669"/>
    <property type="project" value="UniProtKB-KW"/>
</dbReference>
<dbReference type="Gene3D" id="3.20.20.150">
    <property type="entry name" value="Divalent-metal-dependent TIM barrel enzymes"/>
    <property type="match status" value="1"/>
</dbReference>